<dbReference type="AlphaFoldDB" id="A0A1G9QMW4"/>
<dbReference type="NCBIfam" id="NF004905">
    <property type="entry name" value="PRK06265.1-5"/>
    <property type="match status" value="1"/>
</dbReference>
<evidence type="ECO:0000256" key="5">
    <source>
        <dbReference type="ARBA" id="ARBA00022989"/>
    </source>
</evidence>
<dbReference type="STRING" id="321763.SAMN04488692_11719"/>
<name>A0A1G9QMW4_9FIRM</name>
<evidence type="ECO:0000256" key="3">
    <source>
        <dbReference type="ARBA" id="ARBA00022475"/>
    </source>
</evidence>
<dbReference type="PANTHER" id="PTHR34229">
    <property type="entry name" value="METAL TRANSPORT PROTEIN HI_1621-RELATED"/>
    <property type="match status" value="1"/>
</dbReference>
<feature type="transmembrane region" description="Helical" evidence="7">
    <location>
        <begin position="81"/>
        <end position="103"/>
    </location>
</feature>
<dbReference type="InterPro" id="IPR002751">
    <property type="entry name" value="CbiM/NikMN"/>
</dbReference>
<dbReference type="Gene3D" id="1.10.1760.20">
    <property type="match status" value="1"/>
</dbReference>
<accession>A0A1G9QMW4</accession>
<organism evidence="8 9">
    <name type="scientific">Halarsenatibacter silvermanii</name>
    <dbReference type="NCBI Taxonomy" id="321763"/>
    <lineage>
        <taxon>Bacteria</taxon>
        <taxon>Bacillati</taxon>
        <taxon>Bacillota</taxon>
        <taxon>Clostridia</taxon>
        <taxon>Halanaerobiales</taxon>
        <taxon>Halarsenatibacteraceae</taxon>
        <taxon>Halarsenatibacter</taxon>
    </lineage>
</organism>
<reference evidence="8 9" key="1">
    <citation type="submission" date="2016-10" db="EMBL/GenBank/DDBJ databases">
        <authorList>
            <person name="de Groot N.N."/>
        </authorList>
    </citation>
    <scope>NUCLEOTIDE SEQUENCE [LARGE SCALE GENOMIC DNA]</scope>
    <source>
        <strain evidence="8 9">SLAS-1</strain>
    </source>
</reference>
<evidence type="ECO:0000313" key="8">
    <source>
        <dbReference type="EMBL" id="SDM11645.1"/>
    </source>
</evidence>
<evidence type="ECO:0000256" key="2">
    <source>
        <dbReference type="ARBA" id="ARBA00022448"/>
    </source>
</evidence>
<protein>
    <submittedName>
        <fullName evidence="8">Cobalt/nickel transport system permease protein</fullName>
    </submittedName>
</protein>
<dbReference type="Proteomes" id="UP000199476">
    <property type="component" value="Unassembled WGS sequence"/>
</dbReference>
<proteinExistence type="predicted"/>
<keyword evidence="4 7" id="KW-0812">Transmembrane</keyword>
<evidence type="ECO:0000256" key="6">
    <source>
        <dbReference type="ARBA" id="ARBA00023136"/>
    </source>
</evidence>
<evidence type="ECO:0000256" key="1">
    <source>
        <dbReference type="ARBA" id="ARBA00004651"/>
    </source>
</evidence>
<keyword evidence="5 7" id="KW-1133">Transmembrane helix</keyword>
<evidence type="ECO:0000256" key="4">
    <source>
        <dbReference type="ARBA" id="ARBA00022692"/>
    </source>
</evidence>
<feature type="transmembrane region" description="Helical" evidence="7">
    <location>
        <begin position="47"/>
        <end position="75"/>
    </location>
</feature>
<feature type="transmembrane region" description="Helical" evidence="7">
    <location>
        <begin position="153"/>
        <end position="177"/>
    </location>
</feature>
<keyword evidence="3" id="KW-1003">Cell membrane</keyword>
<evidence type="ECO:0000313" key="9">
    <source>
        <dbReference type="Proteomes" id="UP000199476"/>
    </source>
</evidence>
<dbReference type="EMBL" id="FNGO01000017">
    <property type="protein sequence ID" value="SDM11645.1"/>
    <property type="molecule type" value="Genomic_DNA"/>
</dbReference>
<gene>
    <name evidence="8" type="ORF">SAMN04488692_11719</name>
</gene>
<sequence length="193" mass="19929">MAAGTAGVAVGLKNMNEDQIPRAAIVSAALFVASLIHVPLGPSSVHLILNGIAGILLGWVAFPAMLVALFLQAVLFQHGGFTVLGVNLVNVALPAVLAGYLFRLVFAKSRANKKILGAAAALSGALAVLLTVLMVVLTLILSDAGAFSELAGLIFVSHLPVIIIEGFLSGMLVVFVLKVKPGIMRTEKLSAIK</sequence>
<keyword evidence="6 7" id="KW-0472">Membrane</keyword>
<evidence type="ECO:0000256" key="7">
    <source>
        <dbReference type="SAM" id="Phobius"/>
    </source>
</evidence>
<dbReference type="GO" id="GO:0000041">
    <property type="term" value="P:transition metal ion transport"/>
    <property type="evidence" value="ECO:0007669"/>
    <property type="project" value="InterPro"/>
</dbReference>
<dbReference type="Pfam" id="PF01891">
    <property type="entry name" value="CbiM"/>
    <property type="match status" value="1"/>
</dbReference>
<keyword evidence="2" id="KW-0813">Transport</keyword>
<dbReference type="PANTHER" id="PTHR34229:SF1">
    <property type="entry name" value="METAL TRANSPORT PROTEIN HI_1621-RELATED"/>
    <property type="match status" value="1"/>
</dbReference>
<feature type="transmembrane region" description="Helical" evidence="7">
    <location>
        <begin position="115"/>
        <end position="141"/>
    </location>
</feature>
<feature type="transmembrane region" description="Helical" evidence="7">
    <location>
        <begin position="20"/>
        <end position="40"/>
    </location>
</feature>
<comment type="subcellular location">
    <subcellularLocation>
        <location evidence="1">Cell membrane</location>
        <topology evidence="1">Multi-pass membrane protein</topology>
    </subcellularLocation>
</comment>
<keyword evidence="9" id="KW-1185">Reference proteome</keyword>
<dbReference type="GO" id="GO:0005886">
    <property type="term" value="C:plasma membrane"/>
    <property type="evidence" value="ECO:0007669"/>
    <property type="project" value="UniProtKB-SubCell"/>
</dbReference>